<reference evidence="2 3" key="1">
    <citation type="submission" date="2019-04" db="EMBL/GenBank/DDBJ databases">
        <title>Microbes associate with the intestines of laboratory mice.</title>
        <authorList>
            <person name="Navarre W."/>
            <person name="Wong E."/>
            <person name="Huang K.C."/>
            <person name="Tropini C."/>
            <person name="Ng K."/>
            <person name="Yu B."/>
        </authorList>
    </citation>
    <scope>NUCLEOTIDE SEQUENCE [LARGE SCALE GENOMIC DNA]</scope>
    <source>
        <strain evidence="2 3">NM80_B27</strain>
    </source>
</reference>
<keyword evidence="1" id="KW-0472">Membrane</keyword>
<gene>
    <name evidence="2" type="ORF">E5986_04410</name>
</gene>
<dbReference type="Proteomes" id="UP000308978">
    <property type="component" value="Unassembled WGS sequence"/>
</dbReference>
<proteinExistence type="predicted"/>
<evidence type="ECO:0000256" key="1">
    <source>
        <dbReference type="SAM" id="Phobius"/>
    </source>
</evidence>
<sequence>MRKSNWIIAAILLVASLVFLWLWQALEFNLVDNPIDVVVTAVWWVVIIAGCLVIHWAEKKRQERIRTVFLAPGLVYNCEIGVLRLDPGSSSVDAMRKVLSNLTYSFDLAELPANSRVRFQTIVRTERFAENGSIWEGEVVEVRRPDTPHPFRNQAELAALVGETAA</sequence>
<feature type="transmembrane region" description="Helical" evidence="1">
    <location>
        <begin position="38"/>
        <end position="57"/>
    </location>
</feature>
<accession>A0A4S4G264</accession>
<evidence type="ECO:0000313" key="2">
    <source>
        <dbReference type="EMBL" id="THG37619.1"/>
    </source>
</evidence>
<protein>
    <submittedName>
        <fullName evidence="2">Uncharacterized protein</fullName>
    </submittedName>
</protein>
<dbReference type="RefSeq" id="WP_136433725.1">
    <property type="nucleotide sequence ID" value="NZ_CAQMYJ010000003.1"/>
</dbReference>
<evidence type="ECO:0000313" key="3">
    <source>
        <dbReference type="Proteomes" id="UP000308978"/>
    </source>
</evidence>
<dbReference type="EMBL" id="SSTJ01000004">
    <property type="protein sequence ID" value="THG37619.1"/>
    <property type="molecule type" value="Genomic_DNA"/>
</dbReference>
<organism evidence="2 3">
    <name type="scientific">Adlercreutzia caecimuris</name>
    <dbReference type="NCBI Taxonomy" id="671266"/>
    <lineage>
        <taxon>Bacteria</taxon>
        <taxon>Bacillati</taxon>
        <taxon>Actinomycetota</taxon>
        <taxon>Coriobacteriia</taxon>
        <taxon>Eggerthellales</taxon>
        <taxon>Eggerthellaceae</taxon>
        <taxon>Adlercreutzia</taxon>
    </lineage>
</organism>
<name>A0A4S4G264_9ACTN</name>
<dbReference type="AlphaFoldDB" id="A0A4S4G264"/>
<comment type="caution">
    <text evidence="2">The sequence shown here is derived from an EMBL/GenBank/DDBJ whole genome shotgun (WGS) entry which is preliminary data.</text>
</comment>
<keyword evidence="1" id="KW-1133">Transmembrane helix</keyword>
<keyword evidence="1" id="KW-0812">Transmembrane</keyword>
<feature type="transmembrane region" description="Helical" evidence="1">
    <location>
        <begin position="7"/>
        <end position="26"/>
    </location>
</feature>